<reference evidence="10 11" key="1">
    <citation type="submission" date="2020-12" db="EMBL/GenBank/DDBJ databases">
        <title>Metabolic potential, ecology and presence of endohyphal bacteria is reflected in genomic diversity of Mucoromycotina.</title>
        <authorList>
            <person name="Muszewska A."/>
            <person name="Okrasinska A."/>
            <person name="Steczkiewicz K."/>
            <person name="Drgas O."/>
            <person name="Orlowska M."/>
            <person name="Perlinska-Lenart U."/>
            <person name="Aleksandrzak-Piekarczyk T."/>
            <person name="Szatraj K."/>
            <person name="Zielenkiewicz U."/>
            <person name="Pilsyk S."/>
            <person name="Malc E."/>
            <person name="Mieczkowski P."/>
            <person name="Kruszewska J.S."/>
            <person name="Biernat P."/>
            <person name="Pawlowska J."/>
        </authorList>
    </citation>
    <scope>NUCLEOTIDE SEQUENCE [LARGE SCALE GENOMIC DNA]</scope>
    <source>
        <strain evidence="10 11">CBS 142.35</strain>
    </source>
</reference>
<dbReference type="OrthoDB" id="448280at2759"/>
<sequence>MEKLIPFILFIWLILPFGVLAQEEAAADDECIREDLDDYNMPLRIGSLFIILGTSSVGVFVPIILHRIRPYSKGSIRDWVLTAGKFFGTGVILATAFVHMLPEALENFGSPCLSPGWQSYGSFAGVFCMISSFALQLLELSAATYMDKLRAKRHSSNECNNSHDSFSEPDLEKKNNNFEHAGHVHGGVLFEEDEKAFRNIGVMMLELGIVMHSIIIGITLANTGKDEFVTLLIALVFHQFFEGVALGTRINEMEHKSWTKPLLLGVLFIIMTPIGVAIGIGIHSSFNPNSSSSVLANAILDSLSAGILLYNAYVSLMSGEINHSIKFRQSSFGYKLICFICMYIGAGLMALIGKWA</sequence>
<organism evidence="10 11">
    <name type="scientific">Circinella minor</name>
    <dbReference type="NCBI Taxonomy" id="1195481"/>
    <lineage>
        <taxon>Eukaryota</taxon>
        <taxon>Fungi</taxon>
        <taxon>Fungi incertae sedis</taxon>
        <taxon>Mucoromycota</taxon>
        <taxon>Mucoromycotina</taxon>
        <taxon>Mucoromycetes</taxon>
        <taxon>Mucorales</taxon>
        <taxon>Lichtheimiaceae</taxon>
        <taxon>Circinella</taxon>
    </lineage>
</organism>
<dbReference type="Pfam" id="PF02535">
    <property type="entry name" value="Zip"/>
    <property type="match status" value="1"/>
</dbReference>
<evidence type="ECO:0000313" key="10">
    <source>
        <dbReference type="EMBL" id="KAG2228159.1"/>
    </source>
</evidence>
<name>A0A8H7VV23_9FUNG</name>
<evidence type="ECO:0000256" key="4">
    <source>
        <dbReference type="ARBA" id="ARBA00022692"/>
    </source>
</evidence>
<dbReference type="InterPro" id="IPR003689">
    <property type="entry name" value="ZIP"/>
</dbReference>
<dbReference type="EMBL" id="JAEPRB010000002">
    <property type="protein sequence ID" value="KAG2228159.1"/>
    <property type="molecule type" value="Genomic_DNA"/>
</dbReference>
<dbReference type="GO" id="GO:0005385">
    <property type="term" value="F:zinc ion transmembrane transporter activity"/>
    <property type="evidence" value="ECO:0007669"/>
    <property type="project" value="InterPro"/>
</dbReference>
<keyword evidence="5 8" id="KW-1133">Transmembrane helix</keyword>
<feature type="transmembrane region" description="Helical" evidence="8">
    <location>
        <begin position="45"/>
        <end position="65"/>
    </location>
</feature>
<feature type="transmembrane region" description="Helical" evidence="8">
    <location>
        <begin position="86"/>
        <end position="102"/>
    </location>
</feature>
<protein>
    <submittedName>
        <fullName evidence="10">Uncharacterized protein</fullName>
    </submittedName>
</protein>
<feature type="chain" id="PRO_5034038924" evidence="9">
    <location>
        <begin position="22"/>
        <end position="356"/>
    </location>
</feature>
<feature type="transmembrane region" description="Helical" evidence="8">
    <location>
        <begin position="122"/>
        <end position="146"/>
    </location>
</feature>
<keyword evidence="11" id="KW-1185">Reference proteome</keyword>
<keyword evidence="7 8" id="KW-0472">Membrane</keyword>
<dbReference type="InterPro" id="IPR004698">
    <property type="entry name" value="Zn/Fe_permease_fun/pln"/>
</dbReference>
<keyword evidence="4 8" id="KW-0812">Transmembrane</keyword>
<feature type="transmembrane region" description="Helical" evidence="8">
    <location>
        <begin position="262"/>
        <end position="282"/>
    </location>
</feature>
<evidence type="ECO:0000256" key="5">
    <source>
        <dbReference type="ARBA" id="ARBA00022989"/>
    </source>
</evidence>
<proteinExistence type="inferred from homology"/>
<feature type="transmembrane region" description="Helical" evidence="8">
    <location>
        <begin position="200"/>
        <end position="222"/>
    </location>
</feature>
<feature type="transmembrane region" description="Helical" evidence="8">
    <location>
        <begin position="334"/>
        <end position="353"/>
    </location>
</feature>
<evidence type="ECO:0000256" key="7">
    <source>
        <dbReference type="ARBA" id="ARBA00023136"/>
    </source>
</evidence>
<keyword evidence="6 8" id="KW-0406">Ion transport</keyword>
<dbReference type="NCBIfam" id="TIGR00820">
    <property type="entry name" value="zip"/>
    <property type="match status" value="1"/>
</dbReference>
<evidence type="ECO:0000256" key="8">
    <source>
        <dbReference type="RuleBase" id="RU362088"/>
    </source>
</evidence>
<accession>A0A8H7VV23</accession>
<gene>
    <name evidence="10" type="ORF">INT45_009205</name>
</gene>
<evidence type="ECO:0000256" key="1">
    <source>
        <dbReference type="ARBA" id="ARBA00004141"/>
    </source>
</evidence>
<comment type="subcellular location">
    <subcellularLocation>
        <location evidence="1 8">Membrane</location>
        <topology evidence="1 8">Multi-pass membrane protein</topology>
    </subcellularLocation>
</comment>
<comment type="similarity">
    <text evidence="2 8">Belongs to the ZIP transporter (TC 2.A.5) family.</text>
</comment>
<feature type="transmembrane region" description="Helical" evidence="8">
    <location>
        <begin position="228"/>
        <end position="250"/>
    </location>
</feature>
<evidence type="ECO:0000256" key="2">
    <source>
        <dbReference type="ARBA" id="ARBA00006939"/>
    </source>
</evidence>
<dbReference type="PANTHER" id="PTHR11040:SF44">
    <property type="entry name" value="PROTEIN ZNTC-RELATED"/>
    <property type="match status" value="1"/>
</dbReference>
<feature type="signal peptide" evidence="9">
    <location>
        <begin position="1"/>
        <end position="21"/>
    </location>
</feature>
<evidence type="ECO:0000313" key="11">
    <source>
        <dbReference type="Proteomes" id="UP000646827"/>
    </source>
</evidence>
<dbReference type="PANTHER" id="PTHR11040">
    <property type="entry name" value="ZINC/IRON TRANSPORTER"/>
    <property type="match status" value="1"/>
</dbReference>
<dbReference type="AlphaFoldDB" id="A0A8H7VV23"/>
<dbReference type="Proteomes" id="UP000646827">
    <property type="component" value="Unassembled WGS sequence"/>
</dbReference>
<keyword evidence="3 8" id="KW-0813">Transport</keyword>
<evidence type="ECO:0000256" key="9">
    <source>
        <dbReference type="SAM" id="SignalP"/>
    </source>
</evidence>
<feature type="transmembrane region" description="Helical" evidence="8">
    <location>
        <begin position="294"/>
        <end position="313"/>
    </location>
</feature>
<evidence type="ECO:0000256" key="6">
    <source>
        <dbReference type="ARBA" id="ARBA00023065"/>
    </source>
</evidence>
<dbReference type="GO" id="GO:0005886">
    <property type="term" value="C:plasma membrane"/>
    <property type="evidence" value="ECO:0007669"/>
    <property type="project" value="TreeGrafter"/>
</dbReference>
<comment type="caution">
    <text evidence="10">The sequence shown here is derived from an EMBL/GenBank/DDBJ whole genome shotgun (WGS) entry which is preliminary data.</text>
</comment>
<keyword evidence="9" id="KW-0732">Signal</keyword>
<evidence type="ECO:0000256" key="3">
    <source>
        <dbReference type="ARBA" id="ARBA00022448"/>
    </source>
</evidence>